<evidence type="ECO:0000256" key="8">
    <source>
        <dbReference type="ARBA" id="ARBA00022989"/>
    </source>
</evidence>
<evidence type="ECO:0000256" key="9">
    <source>
        <dbReference type="ARBA" id="ARBA00023049"/>
    </source>
</evidence>
<dbReference type="Proteomes" id="UP000033671">
    <property type="component" value="Unassembled WGS sequence"/>
</dbReference>
<sequence>MFLVTTILSFVITTGLLVFVHELGHYFCARVCGVYVQEFSIGFGKEIFAFVDKNLTRWKICIFPFGGFVRMQHHSQDSASDRRSYNNQPIINRMLIVLAGPAANFIFAIVALTFLNNFYGKYIISSVVDHVILESAAEKAGIMKSDIITEVAGVKVRNFLDLVQVVFNYPEVPIELVLERDNKLMKINVVPHAKLYKLNDSEIRLGDLGVRGKLIRIKSSFIDSILESVNYTFGVSKLILIALWQKLTGKDAIAEIVGVVGIAQESSKAMCRSIDSFLLFLVNLSISLGVMNLLPILPLDGGRFLYLVYEMIVGKGSINLMVYNIAMKIGVAIIIFLIVISISNDIKNLLLKF</sequence>
<comment type="similarity">
    <text evidence="3">Belongs to the peptidase M50B family.</text>
</comment>
<keyword evidence="9 13" id="KW-0482">Metalloprotease</keyword>
<dbReference type="InterPro" id="IPR004387">
    <property type="entry name" value="Pept_M50_Zn"/>
</dbReference>
<dbReference type="GO" id="GO:0006508">
    <property type="term" value="P:proteolysis"/>
    <property type="evidence" value="ECO:0007669"/>
    <property type="project" value="UniProtKB-KW"/>
</dbReference>
<feature type="transmembrane region" description="Helical" evidence="11">
    <location>
        <begin position="90"/>
        <end position="115"/>
    </location>
</feature>
<dbReference type="Pfam" id="PF02163">
    <property type="entry name" value="Peptidase_M50"/>
    <property type="match status" value="1"/>
</dbReference>
<protein>
    <submittedName>
        <fullName evidence="13">RIP metalloprotease RseP</fullName>
        <ecNumber evidence="13">3.4.24.-</ecNumber>
    </submittedName>
</protein>
<reference evidence="13 14" key="1">
    <citation type="submission" date="2015-01" db="EMBL/GenBank/DDBJ databases">
        <title>Genome Sequencing of Rickettsiales.</title>
        <authorList>
            <person name="Daugherty S.C."/>
            <person name="Su Q."/>
            <person name="Abolude K."/>
            <person name="Beier-Sexton M."/>
            <person name="Carlyon J.A."/>
            <person name="Carter R."/>
            <person name="Day N.P."/>
            <person name="Dumler S.J."/>
            <person name="Dyachenko V."/>
            <person name="Godinez A."/>
            <person name="Kurtti T.J."/>
            <person name="Lichay M."/>
            <person name="Mullins K.E."/>
            <person name="Ott S."/>
            <person name="Pappas-Brown V."/>
            <person name="Paris D.H."/>
            <person name="Patel P."/>
            <person name="Richards A.L."/>
            <person name="Sadzewicz L."/>
            <person name="Sears K."/>
            <person name="Seidman D."/>
            <person name="Sengamalay N."/>
            <person name="Stenos J."/>
            <person name="Tallon L.J."/>
            <person name="Vincent G."/>
            <person name="Fraser C.M."/>
            <person name="Munderloh U."/>
            <person name="Dunning-Hotopp J.C."/>
        </authorList>
    </citation>
    <scope>NUCLEOTIDE SEQUENCE [LARGE SCALE GENOMIC DNA]</scope>
    <source>
        <strain evidence="13 14">TA716</strain>
    </source>
</reference>
<evidence type="ECO:0000256" key="5">
    <source>
        <dbReference type="ARBA" id="ARBA00022692"/>
    </source>
</evidence>
<evidence type="ECO:0000256" key="7">
    <source>
        <dbReference type="ARBA" id="ARBA00022833"/>
    </source>
</evidence>
<dbReference type="GO" id="GO:0004222">
    <property type="term" value="F:metalloendopeptidase activity"/>
    <property type="evidence" value="ECO:0007669"/>
    <property type="project" value="InterPro"/>
</dbReference>
<dbReference type="PANTHER" id="PTHR42837:SF2">
    <property type="entry name" value="MEMBRANE METALLOPROTEASE ARASP2, CHLOROPLASTIC-RELATED"/>
    <property type="match status" value="1"/>
</dbReference>
<dbReference type="AlphaFoldDB" id="A0A0F3NR48"/>
<dbReference type="PANTHER" id="PTHR42837">
    <property type="entry name" value="REGULATOR OF SIGMA-E PROTEASE RSEP"/>
    <property type="match status" value="1"/>
</dbReference>
<evidence type="ECO:0000313" key="14">
    <source>
        <dbReference type="Proteomes" id="UP000033671"/>
    </source>
</evidence>
<evidence type="ECO:0000313" key="13">
    <source>
        <dbReference type="EMBL" id="KJV70162.1"/>
    </source>
</evidence>
<keyword evidence="8 11" id="KW-1133">Transmembrane helix</keyword>
<gene>
    <name evidence="13" type="primary">rseP</name>
    <name evidence="13" type="ORF">OTSTA716_2674</name>
</gene>
<evidence type="ECO:0000256" key="2">
    <source>
        <dbReference type="ARBA" id="ARBA00004141"/>
    </source>
</evidence>
<comment type="subcellular location">
    <subcellularLocation>
        <location evidence="2">Membrane</location>
        <topology evidence="2">Multi-pass membrane protein</topology>
    </subcellularLocation>
</comment>
<keyword evidence="10 11" id="KW-0472">Membrane</keyword>
<dbReference type="InterPro" id="IPR001478">
    <property type="entry name" value="PDZ"/>
</dbReference>
<dbReference type="GO" id="GO:0016020">
    <property type="term" value="C:membrane"/>
    <property type="evidence" value="ECO:0007669"/>
    <property type="project" value="UniProtKB-SubCell"/>
</dbReference>
<dbReference type="SMART" id="SM00228">
    <property type="entry name" value="PDZ"/>
    <property type="match status" value="1"/>
</dbReference>
<keyword evidence="5 11" id="KW-0812">Transmembrane</keyword>
<dbReference type="EC" id="3.4.24.-" evidence="13"/>
<keyword evidence="6 13" id="KW-0378">Hydrolase</keyword>
<dbReference type="RefSeq" id="WP_045917773.1">
    <property type="nucleotide sequence ID" value="NZ_LAOA01000199.1"/>
</dbReference>
<keyword evidence="4 13" id="KW-0645">Protease</keyword>
<dbReference type="InterPro" id="IPR008915">
    <property type="entry name" value="Peptidase_M50"/>
</dbReference>
<evidence type="ECO:0000256" key="4">
    <source>
        <dbReference type="ARBA" id="ARBA00022670"/>
    </source>
</evidence>
<dbReference type="CDD" id="cd06163">
    <property type="entry name" value="S2P-M50_PDZ_RseP-like"/>
    <property type="match status" value="1"/>
</dbReference>
<dbReference type="EMBL" id="LAOA01000199">
    <property type="protein sequence ID" value="KJV70162.1"/>
    <property type="molecule type" value="Genomic_DNA"/>
</dbReference>
<evidence type="ECO:0000256" key="6">
    <source>
        <dbReference type="ARBA" id="ARBA00022801"/>
    </source>
</evidence>
<feature type="transmembrane region" description="Helical" evidence="11">
    <location>
        <begin position="317"/>
        <end position="342"/>
    </location>
</feature>
<evidence type="ECO:0000259" key="12">
    <source>
        <dbReference type="SMART" id="SM00228"/>
    </source>
</evidence>
<organism evidence="13 14">
    <name type="scientific">Orientia tsutsugamushi str. TA716</name>
    <dbReference type="NCBI Taxonomy" id="1359175"/>
    <lineage>
        <taxon>Bacteria</taxon>
        <taxon>Pseudomonadati</taxon>
        <taxon>Pseudomonadota</taxon>
        <taxon>Alphaproteobacteria</taxon>
        <taxon>Rickettsiales</taxon>
        <taxon>Rickettsiaceae</taxon>
        <taxon>Rickettsieae</taxon>
        <taxon>Orientia</taxon>
    </lineage>
</organism>
<name>A0A0F3NR48_ORITS</name>
<dbReference type="Gene3D" id="2.30.42.10">
    <property type="match status" value="1"/>
</dbReference>
<evidence type="ECO:0000256" key="3">
    <source>
        <dbReference type="ARBA" id="ARBA00007931"/>
    </source>
</evidence>
<proteinExistence type="inferred from homology"/>
<evidence type="ECO:0000256" key="10">
    <source>
        <dbReference type="ARBA" id="ARBA00023136"/>
    </source>
</evidence>
<evidence type="ECO:0000256" key="1">
    <source>
        <dbReference type="ARBA" id="ARBA00001947"/>
    </source>
</evidence>
<dbReference type="PATRIC" id="fig|1359175.3.peg.1263"/>
<comment type="cofactor">
    <cofactor evidence="1">
        <name>Zn(2+)</name>
        <dbReference type="ChEBI" id="CHEBI:29105"/>
    </cofactor>
</comment>
<keyword evidence="7" id="KW-0862">Zinc</keyword>
<comment type="caution">
    <text evidence="13">The sequence shown here is derived from an EMBL/GenBank/DDBJ whole genome shotgun (WGS) entry which is preliminary data.</text>
</comment>
<accession>A0A0F3NR48</accession>
<dbReference type="SUPFAM" id="SSF50156">
    <property type="entry name" value="PDZ domain-like"/>
    <property type="match status" value="1"/>
</dbReference>
<evidence type="ECO:0000256" key="11">
    <source>
        <dbReference type="SAM" id="Phobius"/>
    </source>
</evidence>
<feature type="transmembrane region" description="Helical" evidence="11">
    <location>
        <begin position="277"/>
        <end position="297"/>
    </location>
</feature>
<dbReference type="InterPro" id="IPR036034">
    <property type="entry name" value="PDZ_sf"/>
</dbReference>
<feature type="domain" description="PDZ" evidence="12">
    <location>
        <begin position="103"/>
        <end position="182"/>
    </location>
</feature>